<protein>
    <submittedName>
        <fullName evidence="2">Peptidoglycan-binding protein</fullName>
    </submittedName>
</protein>
<evidence type="ECO:0000313" key="2">
    <source>
        <dbReference type="EMBL" id="ASP47705.1"/>
    </source>
</evidence>
<accession>A0A222G750</accession>
<dbReference type="KEGG" id="cber:B5D82_08045"/>
<dbReference type="Gene3D" id="3.10.350.10">
    <property type="entry name" value="LysM domain"/>
    <property type="match status" value="1"/>
</dbReference>
<dbReference type="PANTHER" id="PTHR34700">
    <property type="entry name" value="POTASSIUM BINDING PROTEIN KBP"/>
    <property type="match status" value="1"/>
</dbReference>
<organism evidence="2 3">
    <name type="scientific">Cognaticolwellia beringensis</name>
    <dbReference type="NCBI Taxonomy" id="1967665"/>
    <lineage>
        <taxon>Bacteria</taxon>
        <taxon>Pseudomonadati</taxon>
        <taxon>Pseudomonadota</taxon>
        <taxon>Gammaproteobacteria</taxon>
        <taxon>Alteromonadales</taxon>
        <taxon>Colwelliaceae</taxon>
        <taxon>Cognaticolwellia</taxon>
    </lineage>
</organism>
<sequence length="355" mass="39451">MVLGVVMSVSLLADELTIKPDAPKSYIVKKGDTLWDISGIFLKQPWLWPKLWRLNPEINNPHLIYPGDELRLVFDAQGQPMLVKGKPELKWSPKVRKQLKDQNPVSTLPLNTIAPYIRYDSVKSLAELEDLPKIIGSDGGYKSSIDGFKVYINSDLIVGQSYGIYHKGEAIVDPETNENLGYNIRLVGTGKASQSGDMSKKQPSTVFVDGAKREIRSGAFVIPVNEGQKYPSIFTMRAAAQETKGLIVSSVTKLREFAKFDVVMINKGNSQEVQVGDVLMVNRKSPAVVETDDGPQYTEDTSRWNKLANSNYSDYDMPSEIIGQVMVFKVYDKVSMALILHSEKPLRVLDGVAAP</sequence>
<feature type="domain" description="LysM" evidence="1">
    <location>
        <begin position="24"/>
        <end position="72"/>
    </location>
</feature>
<keyword evidence="3" id="KW-1185">Reference proteome</keyword>
<evidence type="ECO:0000313" key="3">
    <source>
        <dbReference type="Proteomes" id="UP000202259"/>
    </source>
</evidence>
<proteinExistence type="predicted"/>
<gene>
    <name evidence="2" type="ORF">B5D82_08045</name>
</gene>
<dbReference type="Pfam" id="PF01476">
    <property type="entry name" value="LysM"/>
    <property type="match status" value="1"/>
</dbReference>
<dbReference type="SMART" id="SM00257">
    <property type="entry name" value="LysM"/>
    <property type="match status" value="1"/>
</dbReference>
<evidence type="ECO:0000259" key="1">
    <source>
        <dbReference type="PROSITE" id="PS51782"/>
    </source>
</evidence>
<dbReference type="InterPro" id="IPR052196">
    <property type="entry name" value="Bact_Kbp"/>
</dbReference>
<dbReference type="OrthoDB" id="9765158at2"/>
<dbReference type="InterPro" id="IPR018392">
    <property type="entry name" value="LysM"/>
</dbReference>
<dbReference type="EMBL" id="CP020465">
    <property type="protein sequence ID" value="ASP47705.1"/>
    <property type="molecule type" value="Genomic_DNA"/>
</dbReference>
<dbReference type="Proteomes" id="UP000202259">
    <property type="component" value="Chromosome"/>
</dbReference>
<reference evidence="2 3" key="1">
    <citation type="submission" date="2017-08" db="EMBL/GenBank/DDBJ databases">
        <title>Complete genome of Colwellia sp. NB097-1, a psychrophile bacterium ioslated from Bering Sea.</title>
        <authorList>
            <person name="Chen X."/>
        </authorList>
    </citation>
    <scope>NUCLEOTIDE SEQUENCE [LARGE SCALE GENOMIC DNA]</scope>
    <source>
        <strain evidence="2 3">NB097-1</strain>
    </source>
</reference>
<name>A0A222G750_9GAMM</name>
<dbReference type="PANTHER" id="PTHR34700:SF4">
    <property type="entry name" value="PHAGE-LIKE ELEMENT PBSX PROTEIN XKDP"/>
    <property type="match status" value="1"/>
</dbReference>
<dbReference type="SUPFAM" id="SSF54106">
    <property type="entry name" value="LysM domain"/>
    <property type="match status" value="1"/>
</dbReference>
<dbReference type="AlphaFoldDB" id="A0A222G750"/>
<dbReference type="InterPro" id="IPR036779">
    <property type="entry name" value="LysM_dom_sf"/>
</dbReference>
<dbReference type="CDD" id="cd00118">
    <property type="entry name" value="LysM"/>
    <property type="match status" value="1"/>
</dbReference>
<dbReference type="PROSITE" id="PS51782">
    <property type="entry name" value="LYSM"/>
    <property type="match status" value="1"/>
</dbReference>